<accession>A0A4R5UIF8</accession>
<dbReference type="AlphaFoldDB" id="A0A4R5UIF8"/>
<reference evidence="1 2" key="1">
    <citation type="submission" date="2019-03" db="EMBL/GenBank/DDBJ databases">
        <title>Rhizobium sp. nov., an bacterium isolated from biocrust in Mu Us Desert.</title>
        <authorList>
            <person name="Lixiong L."/>
        </authorList>
    </citation>
    <scope>NUCLEOTIDE SEQUENCE [LARGE SCALE GENOMIC DNA]</scope>
    <source>
        <strain evidence="1 2">SPY-1</strain>
    </source>
</reference>
<dbReference type="Gene3D" id="3.90.550.10">
    <property type="entry name" value="Spore Coat Polysaccharide Biosynthesis Protein SpsA, Chain A"/>
    <property type="match status" value="1"/>
</dbReference>
<sequence>MIIFPMAGLSSRFLKAGYTQPKYMLDLAGRPLFHHTVAGFKKYFITETFVFVYRNIYETGSFIEEQVFRLGIPKEHCQLICLDAPTSGQAETVAIGARSLPEQRDDPLIIFNIDTIRPDFKLPDFVNDGHCDGYLEVFEGEGNHWSFVDPSPLENLAKQVTEKVRVSNLCSTGLYYFSRTSDFLQAYASTESADPRELQGGERYVAPLYNVLIADGRKIRYNLVDAEDVLFSGTPDEYQLLLKRDGNGELGL</sequence>
<keyword evidence="2" id="KW-1185">Reference proteome</keyword>
<dbReference type="CDD" id="cd04183">
    <property type="entry name" value="GT2_BcE_like"/>
    <property type="match status" value="1"/>
</dbReference>
<comment type="caution">
    <text evidence="1">The sequence shown here is derived from an EMBL/GenBank/DDBJ whole genome shotgun (WGS) entry which is preliminary data.</text>
</comment>
<dbReference type="InterPro" id="IPR029044">
    <property type="entry name" value="Nucleotide-diphossugar_trans"/>
</dbReference>
<proteinExistence type="predicted"/>
<evidence type="ECO:0000313" key="1">
    <source>
        <dbReference type="EMBL" id="TDK36602.1"/>
    </source>
</evidence>
<organism evidence="1 2">
    <name type="scientific">Rhizobium deserti</name>
    <dbReference type="NCBI Taxonomy" id="2547961"/>
    <lineage>
        <taxon>Bacteria</taxon>
        <taxon>Pseudomonadati</taxon>
        <taxon>Pseudomonadota</taxon>
        <taxon>Alphaproteobacteria</taxon>
        <taxon>Hyphomicrobiales</taxon>
        <taxon>Rhizobiaceae</taxon>
        <taxon>Rhizobium/Agrobacterium group</taxon>
        <taxon>Rhizobium</taxon>
    </lineage>
</organism>
<dbReference type="SUPFAM" id="SSF53448">
    <property type="entry name" value="Nucleotide-diphospho-sugar transferases"/>
    <property type="match status" value="1"/>
</dbReference>
<dbReference type="InterPro" id="IPR016873">
    <property type="entry name" value="Caps_polysacc_synth_BcbE_prd"/>
</dbReference>
<name>A0A4R5UIF8_9HYPH</name>
<dbReference type="RefSeq" id="WP_133315312.1">
    <property type="nucleotide sequence ID" value="NZ_SMTL01000002.1"/>
</dbReference>
<dbReference type="EMBL" id="SMTL01000002">
    <property type="protein sequence ID" value="TDK36602.1"/>
    <property type="molecule type" value="Genomic_DNA"/>
</dbReference>
<dbReference type="PIRSF" id="PIRSF028162">
    <property type="entry name" value="BcbE_prd"/>
    <property type="match status" value="1"/>
</dbReference>
<gene>
    <name evidence="1" type="ORF">E2F50_06645</name>
</gene>
<dbReference type="OrthoDB" id="9788272at2"/>
<protein>
    <submittedName>
        <fullName evidence="1">Capsular biosynthesis protein</fullName>
    </submittedName>
</protein>
<evidence type="ECO:0000313" key="2">
    <source>
        <dbReference type="Proteomes" id="UP000295238"/>
    </source>
</evidence>
<dbReference type="Proteomes" id="UP000295238">
    <property type="component" value="Unassembled WGS sequence"/>
</dbReference>